<protein>
    <submittedName>
        <fullName evidence="1">Uncharacterized protein</fullName>
    </submittedName>
</protein>
<evidence type="ECO:0000313" key="1">
    <source>
        <dbReference type="EMBL" id="CAA7267271.1"/>
    </source>
</evidence>
<reference evidence="1 2" key="1">
    <citation type="submission" date="2020-01" db="EMBL/GenBank/DDBJ databases">
        <authorList>
            <person name="Gupta K D."/>
        </authorList>
    </citation>
    <scope>NUCLEOTIDE SEQUENCE [LARGE SCALE GENOMIC DNA]</scope>
</reference>
<name>A0A8S0XWV0_CYCAE</name>
<gene>
    <name evidence="1" type="ORF">AAE3_LOCUS9448</name>
</gene>
<dbReference type="Proteomes" id="UP000467700">
    <property type="component" value="Unassembled WGS sequence"/>
</dbReference>
<sequence>MPHPRLQTCKTTNEATMQRSVWLFAVQTMMKENAIPKCAFSLKWMDNSALECIALSPRLFYNCIVRTRTDLAEPRSVQLLLDHMSKTAWNHEHQRTPGYTAVFLVPGGRYLVTSGRVTSEHETLRTVIDLWDLGLPGNRGRNKLLASSVIGDADLQPRLVVPTPDGNGLRLISATADRIYVHELLPDPFHAECMLPACSSGPPGDSILSLSFSNNRLAYLLRSWTIIISDIEDGSFCTLKTPLGREPMTSTTSLKLFGDSIVLAYQGKIFHWNVHHLQRHRCSDVRNGVHIRSMRPDAIYSNLLHNNLKRVGSFINDGFDDTGLTFLPHSAWSSFQWRPSSQLSWNHLWRQVRILQASIPWRLQGKNSGCTERFPRPPADVRWIGRAPRGRRAP</sequence>
<organism evidence="1 2">
    <name type="scientific">Cyclocybe aegerita</name>
    <name type="common">Black poplar mushroom</name>
    <name type="synonym">Agrocybe aegerita</name>
    <dbReference type="NCBI Taxonomy" id="1973307"/>
    <lineage>
        <taxon>Eukaryota</taxon>
        <taxon>Fungi</taxon>
        <taxon>Dikarya</taxon>
        <taxon>Basidiomycota</taxon>
        <taxon>Agaricomycotina</taxon>
        <taxon>Agaricomycetes</taxon>
        <taxon>Agaricomycetidae</taxon>
        <taxon>Agaricales</taxon>
        <taxon>Agaricineae</taxon>
        <taxon>Bolbitiaceae</taxon>
        <taxon>Cyclocybe</taxon>
    </lineage>
</organism>
<proteinExistence type="predicted"/>
<dbReference type="OrthoDB" id="2688364at2759"/>
<keyword evidence="2" id="KW-1185">Reference proteome</keyword>
<dbReference type="EMBL" id="CACVBS010000058">
    <property type="protein sequence ID" value="CAA7267271.1"/>
    <property type="molecule type" value="Genomic_DNA"/>
</dbReference>
<dbReference type="SUPFAM" id="SSF50978">
    <property type="entry name" value="WD40 repeat-like"/>
    <property type="match status" value="1"/>
</dbReference>
<dbReference type="AlphaFoldDB" id="A0A8S0XWV0"/>
<comment type="caution">
    <text evidence="1">The sequence shown here is derived from an EMBL/GenBank/DDBJ whole genome shotgun (WGS) entry which is preliminary data.</text>
</comment>
<evidence type="ECO:0000313" key="2">
    <source>
        <dbReference type="Proteomes" id="UP000467700"/>
    </source>
</evidence>
<dbReference type="InterPro" id="IPR036322">
    <property type="entry name" value="WD40_repeat_dom_sf"/>
</dbReference>
<accession>A0A8S0XWV0</accession>